<proteinExistence type="predicted"/>
<reference evidence="2" key="1">
    <citation type="journal article" date="2014" name="Int. J. Syst. Evol. Microbiol.">
        <title>Complete genome sequence of Corynebacterium casei LMG S-19264T (=DSM 44701T), isolated from a smear-ripened cheese.</title>
        <authorList>
            <consortium name="US DOE Joint Genome Institute (JGI-PGF)"/>
            <person name="Walter F."/>
            <person name="Albersmeier A."/>
            <person name="Kalinowski J."/>
            <person name="Ruckert C."/>
        </authorList>
    </citation>
    <scope>NUCLEOTIDE SEQUENCE</scope>
    <source>
        <strain evidence="2">CGMCC 1.15725</strain>
    </source>
</reference>
<gene>
    <name evidence="2" type="ORF">GCM10011611_42430</name>
</gene>
<dbReference type="AlphaFoldDB" id="A0A8J2YWC9"/>
<comment type="caution">
    <text evidence="2">The sequence shown here is derived from an EMBL/GenBank/DDBJ whole genome shotgun (WGS) entry which is preliminary data.</text>
</comment>
<sequence length="47" mass="5035">MRGNELIGQERAPNQPAAGGSKDPFPARPVWRFATGLAKRIYVAAAP</sequence>
<name>A0A8J2YWC9_9PROT</name>
<evidence type="ECO:0000313" key="2">
    <source>
        <dbReference type="EMBL" id="GGF31818.1"/>
    </source>
</evidence>
<accession>A0A8J2YWC9</accession>
<dbReference type="Proteomes" id="UP000646365">
    <property type="component" value="Unassembled WGS sequence"/>
</dbReference>
<organism evidence="2 3">
    <name type="scientific">Aliidongia dinghuensis</name>
    <dbReference type="NCBI Taxonomy" id="1867774"/>
    <lineage>
        <taxon>Bacteria</taxon>
        <taxon>Pseudomonadati</taxon>
        <taxon>Pseudomonadota</taxon>
        <taxon>Alphaproteobacteria</taxon>
        <taxon>Rhodospirillales</taxon>
        <taxon>Dongiaceae</taxon>
        <taxon>Aliidongia</taxon>
    </lineage>
</organism>
<keyword evidence="3" id="KW-1185">Reference proteome</keyword>
<feature type="region of interest" description="Disordered" evidence="1">
    <location>
        <begin position="1"/>
        <end position="26"/>
    </location>
</feature>
<protein>
    <submittedName>
        <fullName evidence="2">Uncharacterized protein</fullName>
    </submittedName>
</protein>
<reference evidence="2" key="2">
    <citation type="submission" date="2020-09" db="EMBL/GenBank/DDBJ databases">
        <authorList>
            <person name="Sun Q."/>
            <person name="Zhou Y."/>
        </authorList>
    </citation>
    <scope>NUCLEOTIDE SEQUENCE</scope>
    <source>
        <strain evidence="2">CGMCC 1.15725</strain>
    </source>
</reference>
<evidence type="ECO:0000313" key="3">
    <source>
        <dbReference type="Proteomes" id="UP000646365"/>
    </source>
</evidence>
<dbReference type="EMBL" id="BMJQ01000011">
    <property type="protein sequence ID" value="GGF31818.1"/>
    <property type="molecule type" value="Genomic_DNA"/>
</dbReference>
<evidence type="ECO:0000256" key="1">
    <source>
        <dbReference type="SAM" id="MobiDB-lite"/>
    </source>
</evidence>